<evidence type="ECO:0000256" key="2">
    <source>
        <dbReference type="PIRSR" id="PIRSR000137-2"/>
    </source>
</evidence>
<organism evidence="4 5">
    <name type="scientific">Parathielavia hyrcaniae</name>
    <dbReference type="NCBI Taxonomy" id="113614"/>
    <lineage>
        <taxon>Eukaryota</taxon>
        <taxon>Fungi</taxon>
        <taxon>Dikarya</taxon>
        <taxon>Ascomycota</taxon>
        <taxon>Pezizomycotina</taxon>
        <taxon>Sordariomycetes</taxon>
        <taxon>Sordariomycetidae</taxon>
        <taxon>Sordariales</taxon>
        <taxon>Chaetomiaceae</taxon>
        <taxon>Parathielavia</taxon>
    </lineage>
</organism>
<protein>
    <submittedName>
        <fullName evidence="4">GMC oxidoreductase</fullName>
    </submittedName>
</protein>
<dbReference type="SUPFAM" id="SSF54373">
    <property type="entry name" value="FAD-linked reductases, C-terminal domain"/>
    <property type="match status" value="1"/>
</dbReference>
<evidence type="ECO:0000259" key="3">
    <source>
        <dbReference type="PROSITE" id="PS00624"/>
    </source>
</evidence>
<gene>
    <name evidence="4" type="ORF">N658DRAFT_431516</name>
</gene>
<reference evidence="4" key="1">
    <citation type="journal article" date="2023" name="Mol. Phylogenet. Evol.">
        <title>Genome-scale phylogeny and comparative genomics of the fungal order Sordariales.</title>
        <authorList>
            <person name="Hensen N."/>
            <person name="Bonometti L."/>
            <person name="Westerberg I."/>
            <person name="Brannstrom I.O."/>
            <person name="Guillou S."/>
            <person name="Cros-Aarteil S."/>
            <person name="Calhoun S."/>
            <person name="Haridas S."/>
            <person name="Kuo A."/>
            <person name="Mondo S."/>
            <person name="Pangilinan J."/>
            <person name="Riley R."/>
            <person name="LaButti K."/>
            <person name="Andreopoulos B."/>
            <person name="Lipzen A."/>
            <person name="Chen C."/>
            <person name="Yan M."/>
            <person name="Daum C."/>
            <person name="Ng V."/>
            <person name="Clum A."/>
            <person name="Steindorff A."/>
            <person name="Ohm R.A."/>
            <person name="Martin F."/>
            <person name="Silar P."/>
            <person name="Natvig D.O."/>
            <person name="Lalanne C."/>
            <person name="Gautier V."/>
            <person name="Ament-Velasquez S.L."/>
            <person name="Kruys A."/>
            <person name="Hutchinson M.I."/>
            <person name="Powell A.J."/>
            <person name="Barry K."/>
            <person name="Miller A.N."/>
            <person name="Grigoriev I.V."/>
            <person name="Debuchy R."/>
            <person name="Gladieux P."/>
            <person name="Hiltunen Thoren M."/>
            <person name="Johannesson H."/>
        </authorList>
    </citation>
    <scope>NUCLEOTIDE SEQUENCE</scope>
    <source>
        <strain evidence="4">CBS 757.83</strain>
    </source>
</reference>
<comment type="similarity">
    <text evidence="1">Belongs to the GMC oxidoreductase family.</text>
</comment>
<keyword evidence="2" id="KW-0285">Flavoprotein</keyword>
<sequence>MAAPGSLDQPFDYIVVGGGTAGLVVANRLTENSHVRVLVVEAGADRTADPLVLTPGLVGALYGKDEYDWNFCSPPQPTLNNRCVNQSRGKMLGGSSGMNFLMLMYPPKGNIDAWAALGNPSWNYDALAPYLAKFATVHPPPQSARDLLGLTYLNEGLAKGDGPIHVSFSECYGVTNKAWMQTFADLGLGVSSDPRDGKALGAFQNHASIDPVTHTRSYACTGYYTPEVAKRPNLVVLTETLVNKILFDTTSGEDAVATGVEIIAKDGQKRQVSASIEVILAAGALQSPQILELSGVGGRDLLEKHGIPVIVDNPNVGEHLQDHPIVCQSFEVADGVPSGDVLRDPNVLQALVGMYQSGGGAGPLGQSIISVAYSPLVDGSGILPAEAKAALFSEHEANLTTPEAAVVRSLVESSTEPAFQYLLFPSQVSIPDRPTSMAHYITPVLPENYLTIMTILNQPLSRGTVHITNPNVKAPPRWDPRYNANPLDMELLARAVQFVERIVDPATPFGQVLKQQPGGKRLPPLRADAEDSLEAAREIVRQRQISVFHVTGSCAMRPRAEGGVVDERLRVYGTKRLRVVDASVFPLEPVGNIQSVVYAVAERAADWIKEDYSGVV</sequence>
<dbReference type="Proteomes" id="UP001305647">
    <property type="component" value="Unassembled WGS sequence"/>
</dbReference>
<dbReference type="Gene3D" id="3.30.560.10">
    <property type="entry name" value="Glucose Oxidase, domain 3"/>
    <property type="match status" value="1"/>
</dbReference>
<reference evidence="4" key="2">
    <citation type="submission" date="2023-05" db="EMBL/GenBank/DDBJ databases">
        <authorList>
            <consortium name="Lawrence Berkeley National Laboratory"/>
            <person name="Steindorff A."/>
            <person name="Hensen N."/>
            <person name="Bonometti L."/>
            <person name="Westerberg I."/>
            <person name="Brannstrom I.O."/>
            <person name="Guillou S."/>
            <person name="Cros-Aarteil S."/>
            <person name="Calhoun S."/>
            <person name="Haridas S."/>
            <person name="Kuo A."/>
            <person name="Mondo S."/>
            <person name="Pangilinan J."/>
            <person name="Riley R."/>
            <person name="Labutti K."/>
            <person name="Andreopoulos B."/>
            <person name="Lipzen A."/>
            <person name="Chen C."/>
            <person name="Yanf M."/>
            <person name="Daum C."/>
            <person name="Ng V."/>
            <person name="Clum A."/>
            <person name="Ohm R."/>
            <person name="Martin F."/>
            <person name="Silar P."/>
            <person name="Natvig D."/>
            <person name="Lalanne C."/>
            <person name="Gautier V."/>
            <person name="Ament-Velasquez S.L."/>
            <person name="Kruys A."/>
            <person name="Hutchinson M.I."/>
            <person name="Powell A.J."/>
            <person name="Barry K."/>
            <person name="Miller A.N."/>
            <person name="Grigoriev I.V."/>
            <person name="Debuchy R."/>
            <person name="Gladieux P."/>
            <person name="Thoren M.H."/>
            <person name="Johannesson H."/>
        </authorList>
    </citation>
    <scope>NUCLEOTIDE SEQUENCE</scope>
    <source>
        <strain evidence="4">CBS 757.83</strain>
    </source>
</reference>
<dbReference type="GO" id="GO:0016614">
    <property type="term" value="F:oxidoreductase activity, acting on CH-OH group of donors"/>
    <property type="evidence" value="ECO:0007669"/>
    <property type="project" value="InterPro"/>
</dbReference>
<dbReference type="PANTHER" id="PTHR11552:SF210">
    <property type="entry name" value="GLUCOSE-METHANOL-CHOLINE OXIDOREDUCTASE N-TERMINAL DOMAIN-CONTAINING PROTEIN-RELATED"/>
    <property type="match status" value="1"/>
</dbReference>
<dbReference type="Pfam" id="PF05199">
    <property type="entry name" value="GMC_oxred_C"/>
    <property type="match status" value="1"/>
</dbReference>
<comment type="cofactor">
    <cofactor evidence="2">
        <name>FAD</name>
        <dbReference type="ChEBI" id="CHEBI:57692"/>
    </cofactor>
</comment>
<dbReference type="PANTHER" id="PTHR11552">
    <property type="entry name" value="GLUCOSE-METHANOL-CHOLINE GMC OXIDOREDUCTASE"/>
    <property type="match status" value="1"/>
</dbReference>
<proteinExistence type="inferred from homology"/>
<comment type="caution">
    <text evidence="4">The sequence shown here is derived from an EMBL/GenBank/DDBJ whole genome shotgun (WGS) entry which is preliminary data.</text>
</comment>
<keyword evidence="2" id="KW-0274">FAD</keyword>
<dbReference type="EMBL" id="MU863656">
    <property type="protein sequence ID" value="KAK4098678.1"/>
    <property type="molecule type" value="Genomic_DNA"/>
</dbReference>
<dbReference type="GO" id="GO:0050660">
    <property type="term" value="F:flavin adenine dinucleotide binding"/>
    <property type="evidence" value="ECO:0007669"/>
    <property type="project" value="InterPro"/>
</dbReference>
<feature type="domain" description="Glucose-methanol-choline oxidoreductase N-terminal" evidence="3">
    <location>
        <begin position="283"/>
        <end position="297"/>
    </location>
</feature>
<evidence type="ECO:0000256" key="1">
    <source>
        <dbReference type="ARBA" id="ARBA00010790"/>
    </source>
</evidence>
<feature type="binding site" evidence="2">
    <location>
        <position position="242"/>
    </location>
    <ligand>
        <name>FAD</name>
        <dbReference type="ChEBI" id="CHEBI:57692"/>
    </ligand>
</feature>
<dbReference type="InterPro" id="IPR000172">
    <property type="entry name" value="GMC_OxRdtase_N"/>
</dbReference>
<dbReference type="SUPFAM" id="SSF51905">
    <property type="entry name" value="FAD/NAD(P)-binding domain"/>
    <property type="match status" value="1"/>
</dbReference>
<evidence type="ECO:0000313" key="4">
    <source>
        <dbReference type="EMBL" id="KAK4098678.1"/>
    </source>
</evidence>
<dbReference type="AlphaFoldDB" id="A0AAN6PVR1"/>
<dbReference type="PROSITE" id="PS00624">
    <property type="entry name" value="GMC_OXRED_2"/>
    <property type="match status" value="1"/>
</dbReference>
<dbReference type="InterPro" id="IPR007867">
    <property type="entry name" value="GMC_OxRtase_C"/>
</dbReference>
<dbReference type="InterPro" id="IPR036188">
    <property type="entry name" value="FAD/NAD-bd_sf"/>
</dbReference>
<dbReference type="InterPro" id="IPR012132">
    <property type="entry name" value="GMC_OxRdtase"/>
</dbReference>
<dbReference type="Gene3D" id="3.50.50.60">
    <property type="entry name" value="FAD/NAD(P)-binding domain"/>
    <property type="match status" value="1"/>
</dbReference>
<dbReference type="Pfam" id="PF00732">
    <property type="entry name" value="GMC_oxred_N"/>
    <property type="match status" value="1"/>
</dbReference>
<name>A0AAN6PVR1_9PEZI</name>
<accession>A0AAN6PVR1</accession>
<dbReference type="PIRSF" id="PIRSF000137">
    <property type="entry name" value="Alcohol_oxidase"/>
    <property type="match status" value="1"/>
</dbReference>
<keyword evidence="5" id="KW-1185">Reference proteome</keyword>
<evidence type="ECO:0000313" key="5">
    <source>
        <dbReference type="Proteomes" id="UP001305647"/>
    </source>
</evidence>